<name>A0AAX2BLT8_CITAM</name>
<gene>
    <name evidence="2" type="primary">ynfD</name>
    <name evidence="2" type="ORF">CITRO92_3511</name>
</gene>
<organism evidence="2 3">
    <name type="scientific">Citrobacter amalonaticus</name>
    <dbReference type="NCBI Taxonomy" id="35703"/>
    <lineage>
        <taxon>Bacteria</taxon>
        <taxon>Pseudomonadati</taxon>
        <taxon>Pseudomonadota</taxon>
        <taxon>Gammaproteobacteria</taxon>
        <taxon>Enterobacterales</taxon>
        <taxon>Enterobacteriaceae</taxon>
        <taxon>Citrobacter</taxon>
    </lineage>
</organism>
<reference evidence="2 3" key="1">
    <citation type="submission" date="2016-04" db="EMBL/GenBank/DDBJ databases">
        <authorList>
            <person name="Regsiter A."/>
            <person name="William W."/>
        </authorList>
    </citation>
    <scope>NUCLEOTIDE SEQUENCE [LARGE SCALE GENOMIC DNA]</scope>
    <source>
        <strain evidence="2 3">92</strain>
    </source>
</reference>
<evidence type="ECO:0000313" key="3">
    <source>
        <dbReference type="Proteomes" id="UP000245995"/>
    </source>
</evidence>
<dbReference type="AlphaFoldDB" id="A0AAX2BLT8"/>
<dbReference type="EMBL" id="LT556085">
    <property type="protein sequence ID" value="SAZ97890.1"/>
    <property type="molecule type" value="Genomic_DNA"/>
</dbReference>
<dbReference type="Pfam" id="PF06649">
    <property type="entry name" value="DUF1161"/>
    <property type="match status" value="1"/>
</dbReference>
<protein>
    <recommendedName>
        <fullName evidence="4">DUF1161 domain-containing protein</fullName>
    </recommendedName>
</protein>
<feature type="region of interest" description="Disordered" evidence="1">
    <location>
        <begin position="99"/>
        <end position="122"/>
    </location>
</feature>
<dbReference type="Proteomes" id="UP000245995">
    <property type="component" value="Chromosome CITRO92"/>
</dbReference>
<proteinExistence type="predicted"/>
<dbReference type="InterPro" id="IPR010595">
    <property type="entry name" value="DUF1161"/>
</dbReference>
<accession>A0AAX2BLT8</accession>
<sequence>MTNACTRNAMLIMSISTMELMMKLSRGLLTGILLTASPLVFAAPDSCERVKSDIEQRIINNGVPEANFTLSIVPNDQADQPDSQVVGHCANDTHKILYTRTSSGNAPASTTPSQEGANAEPQ</sequence>
<evidence type="ECO:0000256" key="1">
    <source>
        <dbReference type="SAM" id="MobiDB-lite"/>
    </source>
</evidence>
<evidence type="ECO:0000313" key="2">
    <source>
        <dbReference type="EMBL" id="SAZ97890.1"/>
    </source>
</evidence>
<evidence type="ECO:0008006" key="4">
    <source>
        <dbReference type="Google" id="ProtNLM"/>
    </source>
</evidence>